<evidence type="ECO:0000256" key="6">
    <source>
        <dbReference type="PIRNR" id="PIRNR016262"/>
    </source>
</evidence>
<dbReference type="EMBL" id="JBEWLZ010000008">
    <property type="protein sequence ID" value="MET1490910.1"/>
    <property type="molecule type" value="Genomic_DNA"/>
</dbReference>
<evidence type="ECO:0000259" key="7">
    <source>
        <dbReference type="PROSITE" id="PS51733"/>
    </source>
</evidence>
<evidence type="ECO:0000256" key="5">
    <source>
        <dbReference type="HAMAP-Rule" id="MF_00013"/>
    </source>
</evidence>
<dbReference type="PROSITE" id="PS01313">
    <property type="entry name" value="LIPB"/>
    <property type="match status" value="1"/>
</dbReference>
<comment type="similarity">
    <text evidence="5 6">Belongs to the LipB family.</text>
</comment>
<keyword evidence="2 5" id="KW-0808">Transferase</keyword>
<keyword evidence="5" id="KW-0963">Cytoplasm</keyword>
<dbReference type="HAMAP" id="MF_00013">
    <property type="entry name" value="LipB"/>
    <property type="match status" value="1"/>
</dbReference>
<comment type="subcellular location">
    <subcellularLocation>
        <location evidence="5">Cytoplasm</location>
    </subcellularLocation>
</comment>
<comment type="caution">
    <text evidence="8">The sequence shown here is derived from an EMBL/GenBank/DDBJ whole genome shotgun (WGS) entry which is preliminary data.</text>
</comment>
<evidence type="ECO:0000256" key="4">
    <source>
        <dbReference type="ARBA" id="ARBA00024732"/>
    </source>
</evidence>
<dbReference type="NCBIfam" id="NF010925">
    <property type="entry name" value="PRK14345.1"/>
    <property type="match status" value="1"/>
</dbReference>
<dbReference type="PANTHER" id="PTHR10993">
    <property type="entry name" value="OCTANOYLTRANSFERASE"/>
    <property type="match status" value="1"/>
</dbReference>
<comment type="catalytic activity">
    <reaction evidence="5 6">
        <text>octanoyl-[ACP] + L-lysyl-[protein] = N(6)-octanoyl-L-lysyl-[protein] + holo-[ACP] + H(+)</text>
        <dbReference type="Rhea" id="RHEA:17665"/>
        <dbReference type="Rhea" id="RHEA-COMP:9636"/>
        <dbReference type="Rhea" id="RHEA-COMP:9685"/>
        <dbReference type="Rhea" id="RHEA-COMP:9752"/>
        <dbReference type="Rhea" id="RHEA-COMP:9928"/>
        <dbReference type="ChEBI" id="CHEBI:15378"/>
        <dbReference type="ChEBI" id="CHEBI:29969"/>
        <dbReference type="ChEBI" id="CHEBI:64479"/>
        <dbReference type="ChEBI" id="CHEBI:78463"/>
        <dbReference type="ChEBI" id="CHEBI:78809"/>
        <dbReference type="EC" id="2.3.1.181"/>
    </reaction>
</comment>
<accession>A0ABV2CSN4</accession>
<dbReference type="PANTHER" id="PTHR10993:SF7">
    <property type="entry name" value="LIPOYLTRANSFERASE 2, MITOCHONDRIAL-RELATED"/>
    <property type="match status" value="1"/>
</dbReference>
<protein>
    <recommendedName>
        <fullName evidence="5 6">Octanoyltransferase</fullName>
        <ecNumber evidence="5 6">2.3.1.181</ecNumber>
    </recommendedName>
    <alternativeName>
        <fullName evidence="5">Lipoate-protein ligase B</fullName>
    </alternativeName>
    <alternativeName>
        <fullName evidence="5">Lipoyl/octanoyl transferase</fullName>
    </alternativeName>
    <alternativeName>
        <fullName evidence="5">Octanoyl-[acyl-carrier-protein]-protein N-octanoyltransferase</fullName>
    </alternativeName>
</protein>
<evidence type="ECO:0000256" key="1">
    <source>
        <dbReference type="ARBA" id="ARBA00004821"/>
    </source>
</evidence>
<feature type="active site" description="Acyl-thioester intermediate" evidence="5">
    <location>
        <position position="164"/>
    </location>
</feature>
<evidence type="ECO:0000256" key="3">
    <source>
        <dbReference type="ARBA" id="ARBA00023315"/>
    </source>
</evidence>
<comment type="miscellaneous">
    <text evidence="5">In the reaction, the free carboxyl group of octanoic acid is attached via an amide linkage to the epsilon-amino group of a specific lysine residue of lipoyl domains of lipoate-dependent enzymes.</text>
</comment>
<feature type="domain" description="BPL/LPL catalytic" evidence="7">
    <location>
        <begin position="27"/>
        <end position="202"/>
    </location>
</feature>
<proteinExistence type="inferred from homology"/>
<dbReference type="NCBIfam" id="TIGR00214">
    <property type="entry name" value="lipB"/>
    <property type="match status" value="1"/>
</dbReference>
<keyword evidence="9" id="KW-1185">Reference proteome</keyword>
<dbReference type="CDD" id="cd16444">
    <property type="entry name" value="LipB"/>
    <property type="match status" value="1"/>
</dbReference>
<dbReference type="PROSITE" id="PS51733">
    <property type="entry name" value="BPL_LPL_CATALYTIC"/>
    <property type="match status" value="1"/>
</dbReference>
<feature type="binding site" evidence="5">
    <location>
        <begin position="133"/>
        <end position="135"/>
    </location>
    <ligand>
        <name>substrate</name>
    </ligand>
</feature>
<name>A0ABV2CSN4_9RHOO</name>
<dbReference type="RefSeq" id="WP_345926050.1">
    <property type="nucleotide sequence ID" value="NZ_JBDIVF010000002.1"/>
</dbReference>
<comment type="function">
    <text evidence="4 5 6">Catalyzes the transfer of endogenously produced octanoic acid from octanoyl-acyl-carrier-protein onto the lipoyl domains of lipoate-dependent enzymes. Lipoyl-ACP can also act as a substrate although octanoyl-ACP is likely to be the physiological substrate.</text>
</comment>
<sequence length="207" mass="22813">MIHRTLGLVDYVATFEAQKAFTAARTEDTPDELWLLQHEPVYTLGLAGKPEHLLVASEVPVVKIDRGGQITYHGPGQAVVYLLIDLARRNLKVREQVTLMEQAMIDVLAGHGVTAERREGAPGVYVRDAKIGALGLKISRGCSYHGLSLNVDLDLAPFLRINPCGYEGLRSTSLREEGVTVTTERVLAQLASRLTDLLERDYPLSPR</sequence>
<dbReference type="Gene3D" id="3.30.930.10">
    <property type="entry name" value="Bira Bifunctional Protein, Domain 2"/>
    <property type="match status" value="1"/>
</dbReference>
<dbReference type="NCBIfam" id="NF010922">
    <property type="entry name" value="PRK14342.1"/>
    <property type="match status" value="1"/>
</dbReference>
<reference evidence="8 9" key="1">
    <citation type="submission" date="2024-07" db="EMBL/GenBank/DDBJ databases">
        <title>Uliginosibacterium paludis KCTC:42655.</title>
        <authorList>
            <person name="Kim M.K."/>
        </authorList>
    </citation>
    <scope>NUCLEOTIDE SEQUENCE [LARGE SCALE GENOMIC DNA]</scope>
    <source>
        <strain evidence="8 9">KCTC 42655</strain>
    </source>
</reference>
<organism evidence="8 9">
    <name type="scientific">Uliginosibacterium paludis</name>
    <dbReference type="NCBI Taxonomy" id="1615952"/>
    <lineage>
        <taxon>Bacteria</taxon>
        <taxon>Pseudomonadati</taxon>
        <taxon>Pseudomonadota</taxon>
        <taxon>Betaproteobacteria</taxon>
        <taxon>Rhodocyclales</taxon>
        <taxon>Zoogloeaceae</taxon>
        <taxon>Uliginosibacterium</taxon>
    </lineage>
</organism>
<feature type="binding site" evidence="5">
    <location>
        <begin position="146"/>
        <end position="148"/>
    </location>
    <ligand>
        <name>substrate</name>
    </ligand>
</feature>
<dbReference type="InterPro" id="IPR000544">
    <property type="entry name" value="Octanoyltransferase"/>
</dbReference>
<dbReference type="GO" id="GO:0033819">
    <property type="term" value="F:lipoyl(octanoyl) transferase activity"/>
    <property type="evidence" value="ECO:0007669"/>
    <property type="project" value="UniProtKB-EC"/>
</dbReference>
<dbReference type="Pfam" id="PF21948">
    <property type="entry name" value="LplA-B_cat"/>
    <property type="match status" value="1"/>
</dbReference>
<dbReference type="EC" id="2.3.1.181" evidence="5 6"/>
<keyword evidence="3 5" id="KW-0012">Acyltransferase</keyword>
<dbReference type="SUPFAM" id="SSF55681">
    <property type="entry name" value="Class II aaRS and biotin synthetases"/>
    <property type="match status" value="1"/>
</dbReference>
<evidence type="ECO:0000313" key="9">
    <source>
        <dbReference type="Proteomes" id="UP001548590"/>
    </source>
</evidence>
<feature type="binding site" evidence="5">
    <location>
        <begin position="66"/>
        <end position="73"/>
    </location>
    <ligand>
        <name>substrate</name>
    </ligand>
</feature>
<dbReference type="PIRSF" id="PIRSF016262">
    <property type="entry name" value="LPLase"/>
    <property type="match status" value="1"/>
</dbReference>
<feature type="site" description="Lowers pKa of active site Cys" evidence="5">
    <location>
        <position position="130"/>
    </location>
</feature>
<dbReference type="InterPro" id="IPR045864">
    <property type="entry name" value="aa-tRNA-synth_II/BPL/LPL"/>
</dbReference>
<dbReference type="InterPro" id="IPR020605">
    <property type="entry name" value="Octanoyltransferase_CS"/>
</dbReference>
<evidence type="ECO:0000256" key="2">
    <source>
        <dbReference type="ARBA" id="ARBA00022679"/>
    </source>
</evidence>
<dbReference type="Proteomes" id="UP001548590">
    <property type="component" value="Unassembled WGS sequence"/>
</dbReference>
<dbReference type="InterPro" id="IPR004143">
    <property type="entry name" value="BPL_LPL_catalytic"/>
</dbReference>
<evidence type="ECO:0000313" key="8">
    <source>
        <dbReference type="EMBL" id="MET1490910.1"/>
    </source>
</evidence>
<comment type="pathway">
    <text evidence="1 5 6">Protein modification; protein lipoylation via endogenous pathway; protein N(6)-(lipoyl)lysine from octanoyl-[acyl-carrier-protein]: step 1/2.</text>
</comment>
<gene>
    <name evidence="5 8" type="primary">lipB</name>
    <name evidence="8" type="ORF">ABVT11_13820</name>
</gene>